<dbReference type="InterPro" id="IPR029068">
    <property type="entry name" value="Glyas_Bleomycin-R_OHBP_Dase"/>
</dbReference>
<evidence type="ECO:0000259" key="1">
    <source>
        <dbReference type="Pfam" id="PF00903"/>
    </source>
</evidence>
<comment type="caution">
    <text evidence="2">The sequence shown here is derived from an EMBL/GenBank/DDBJ whole genome shotgun (WGS) entry which is preliminary data.</text>
</comment>
<dbReference type="EMBL" id="JACHWZ010000005">
    <property type="protein sequence ID" value="MBB3060677.1"/>
    <property type="molecule type" value="Genomic_DNA"/>
</dbReference>
<organism evidence="2 3">
    <name type="scientific">Microbulbifer rhizosphaerae</name>
    <dbReference type="NCBI Taxonomy" id="1562603"/>
    <lineage>
        <taxon>Bacteria</taxon>
        <taxon>Pseudomonadati</taxon>
        <taxon>Pseudomonadota</taxon>
        <taxon>Gammaproteobacteria</taxon>
        <taxon>Cellvibrionales</taxon>
        <taxon>Microbulbiferaceae</taxon>
        <taxon>Microbulbifer</taxon>
    </lineage>
</organism>
<dbReference type="Pfam" id="PF00903">
    <property type="entry name" value="Glyoxalase"/>
    <property type="match status" value="1"/>
</dbReference>
<dbReference type="PANTHER" id="PTHR33990:SF1">
    <property type="entry name" value="PROTEIN YJDN"/>
    <property type="match status" value="1"/>
</dbReference>
<dbReference type="AlphaFoldDB" id="A0A7W4WAH4"/>
<dbReference type="SUPFAM" id="SSF54593">
    <property type="entry name" value="Glyoxalase/Bleomycin resistance protein/Dihydroxybiphenyl dioxygenase"/>
    <property type="match status" value="1"/>
</dbReference>
<reference evidence="2 3" key="1">
    <citation type="submission" date="2020-08" db="EMBL/GenBank/DDBJ databases">
        <title>Genomic Encyclopedia of Type Strains, Phase III (KMG-III): the genomes of soil and plant-associated and newly described type strains.</title>
        <authorList>
            <person name="Whitman W."/>
        </authorList>
    </citation>
    <scope>NUCLEOTIDE SEQUENCE [LARGE SCALE GENOMIC DNA]</scope>
    <source>
        <strain evidence="2 3">CECT 8799</strain>
    </source>
</reference>
<dbReference type="Gene3D" id="3.10.180.10">
    <property type="entry name" value="2,3-Dihydroxybiphenyl 1,2-Dioxygenase, domain 1"/>
    <property type="match status" value="1"/>
</dbReference>
<dbReference type="Proteomes" id="UP000535937">
    <property type="component" value="Unassembled WGS sequence"/>
</dbReference>
<dbReference type="RefSeq" id="WP_183458246.1">
    <property type="nucleotide sequence ID" value="NZ_JACHWZ010000005.1"/>
</dbReference>
<dbReference type="PANTHER" id="PTHR33990">
    <property type="entry name" value="PROTEIN YJDN-RELATED"/>
    <property type="match status" value="1"/>
</dbReference>
<accession>A0A7W4WAH4</accession>
<keyword evidence="3" id="KW-1185">Reference proteome</keyword>
<evidence type="ECO:0000313" key="3">
    <source>
        <dbReference type="Proteomes" id="UP000535937"/>
    </source>
</evidence>
<name>A0A7W4WAH4_9GAMM</name>
<proteinExistence type="predicted"/>
<sequence>MQFSPYLNFQGNCKEAFEFYAQVLGGEIIAMMSFAEAPPEADISPEARDQVMHAQLKVGEQIFMASDAPSSYKPAQGMHITIGVDTPEEAERIYKALSEGGEITMPMEETFWAQRFAVFTDRFGTPWMVNCDKPQQ</sequence>
<feature type="domain" description="Glyoxalase/fosfomycin resistance/dioxygenase" evidence="1">
    <location>
        <begin position="11"/>
        <end position="128"/>
    </location>
</feature>
<protein>
    <submittedName>
        <fullName evidence="2">PhnB protein</fullName>
    </submittedName>
</protein>
<dbReference type="InterPro" id="IPR004360">
    <property type="entry name" value="Glyas_Fos-R_dOase_dom"/>
</dbReference>
<gene>
    <name evidence="2" type="ORF">FHS09_001496</name>
</gene>
<evidence type="ECO:0000313" key="2">
    <source>
        <dbReference type="EMBL" id="MBB3060677.1"/>
    </source>
</evidence>
<dbReference type="CDD" id="cd06588">
    <property type="entry name" value="PhnB_like"/>
    <property type="match status" value="1"/>
</dbReference>
<dbReference type="InterPro" id="IPR028973">
    <property type="entry name" value="PhnB-like"/>
</dbReference>